<sequence>MPAGKKGFWITWVAWLGLTVGVLAQAQEGIGPDRSFYPVYDFRDDYLVYDESYRTYVPYLNEQHSTIPATSVFIDLESNRHYSILLSSQKDAYLFINAALQRKLPARQWLVLNIDSLYQIYHQPEIFLTLYGTPGIEGKQLYLGYPKSATETPVVLSDEGLSIRPRPSSVFDDFFGLCLVFLLATHAFLYSFNRRAFLRFYSIRDLFSLRVREETFLINKPLSRITMLFLLNLSFVAAFLIMFVQSRNINLFSSRSLLLPGQQLPELIADFFLISAIAFVLLLGKYFVLYALGNLYRLEGITNIHYFKALQSSLLFFTGVVAILTVITYNVPDISWLNTYLMVPFVTFYLARLALLYLVITNVTPIKNLYLFSYLCIIELIPLIIGVRFAL</sequence>
<accession>A0ABP8K6V6</accession>
<evidence type="ECO:0008006" key="4">
    <source>
        <dbReference type="Google" id="ProtNLM"/>
    </source>
</evidence>
<dbReference type="EMBL" id="BAABHB010000002">
    <property type="protein sequence ID" value="GAA4401292.1"/>
    <property type="molecule type" value="Genomic_DNA"/>
</dbReference>
<proteinExistence type="predicted"/>
<dbReference type="Proteomes" id="UP001500936">
    <property type="component" value="Unassembled WGS sequence"/>
</dbReference>
<feature type="transmembrane region" description="Helical" evidence="1">
    <location>
        <begin position="371"/>
        <end position="390"/>
    </location>
</feature>
<feature type="transmembrane region" description="Helical" evidence="1">
    <location>
        <begin position="174"/>
        <end position="192"/>
    </location>
</feature>
<gene>
    <name evidence="2" type="ORF">GCM10023187_15350</name>
</gene>
<keyword evidence="3" id="KW-1185">Reference proteome</keyword>
<dbReference type="InterPro" id="IPR025367">
    <property type="entry name" value="DUF4271"/>
</dbReference>
<feature type="transmembrane region" description="Helical" evidence="1">
    <location>
        <begin position="313"/>
        <end position="331"/>
    </location>
</feature>
<feature type="transmembrane region" description="Helical" evidence="1">
    <location>
        <begin position="225"/>
        <end position="247"/>
    </location>
</feature>
<keyword evidence="1" id="KW-0472">Membrane</keyword>
<dbReference type="Pfam" id="PF14093">
    <property type="entry name" value="DUF4271"/>
    <property type="match status" value="1"/>
</dbReference>
<evidence type="ECO:0000313" key="2">
    <source>
        <dbReference type="EMBL" id="GAA4401292.1"/>
    </source>
</evidence>
<organism evidence="2 3">
    <name type="scientific">Nibrella viscosa</name>
    <dbReference type="NCBI Taxonomy" id="1084524"/>
    <lineage>
        <taxon>Bacteria</taxon>
        <taxon>Pseudomonadati</taxon>
        <taxon>Bacteroidota</taxon>
        <taxon>Cytophagia</taxon>
        <taxon>Cytophagales</taxon>
        <taxon>Spirosomataceae</taxon>
        <taxon>Nibrella</taxon>
    </lineage>
</organism>
<name>A0ABP8K6V6_9BACT</name>
<keyword evidence="1" id="KW-1133">Transmembrane helix</keyword>
<feature type="transmembrane region" description="Helical" evidence="1">
    <location>
        <begin position="267"/>
        <end position="292"/>
    </location>
</feature>
<protein>
    <recommendedName>
        <fullName evidence="4">DUF4271 domain-containing protein</fullName>
    </recommendedName>
</protein>
<dbReference type="RefSeq" id="WP_345265608.1">
    <property type="nucleotide sequence ID" value="NZ_BAABHB010000002.1"/>
</dbReference>
<feature type="transmembrane region" description="Helical" evidence="1">
    <location>
        <begin position="337"/>
        <end position="359"/>
    </location>
</feature>
<evidence type="ECO:0000313" key="3">
    <source>
        <dbReference type="Proteomes" id="UP001500936"/>
    </source>
</evidence>
<evidence type="ECO:0000256" key="1">
    <source>
        <dbReference type="SAM" id="Phobius"/>
    </source>
</evidence>
<keyword evidence="1" id="KW-0812">Transmembrane</keyword>
<comment type="caution">
    <text evidence="2">The sequence shown here is derived from an EMBL/GenBank/DDBJ whole genome shotgun (WGS) entry which is preliminary data.</text>
</comment>
<reference evidence="3" key="1">
    <citation type="journal article" date="2019" name="Int. J. Syst. Evol. Microbiol.">
        <title>The Global Catalogue of Microorganisms (GCM) 10K type strain sequencing project: providing services to taxonomists for standard genome sequencing and annotation.</title>
        <authorList>
            <consortium name="The Broad Institute Genomics Platform"/>
            <consortium name="The Broad Institute Genome Sequencing Center for Infectious Disease"/>
            <person name="Wu L."/>
            <person name="Ma J."/>
        </authorList>
    </citation>
    <scope>NUCLEOTIDE SEQUENCE [LARGE SCALE GENOMIC DNA]</scope>
    <source>
        <strain evidence="3">JCM 17925</strain>
    </source>
</reference>